<dbReference type="AlphaFoldDB" id="I0KYZ3"/>
<gene>
    <name evidence="2" type="ORF">MILUP08_41707</name>
</gene>
<dbReference type="Proteomes" id="UP000003448">
    <property type="component" value="Unassembled WGS sequence"/>
</dbReference>
<dbReference type="STRING" id="1150864.MILUP08_41707"/>
<protein>
    <recommendedName>
        <fullName evidence="1">Pyrrolo-quinoline quinone repeat domain-containing protein</fullName>
    </recommendedName>
</protein>
<dbReference type="Gene3D" id="2.40.10.480">
    <property type="match status" value="1"/>
</dbReference>
<organism evidence="2 3">
    <name type="scientific">Micromonospora lupini str. Lupac 08</name>
    <dbReference type="NCBI Taxonomy" id="1150864"/>
    <lineage>
        <taxon>Bacteria</taxon>
        <taxon>Bacillati</taxon>
        <taxon>Actinomycetota</taxon>
        <taxon>Actinomycetes</taxon>
        <taxon>Micromonosporales</taxon>
        <taxon>Micromonosporaceae</taxon>
        <taxon>Micromonospora</taxon>
    </lineage>
</organism>
<evidence type="ECO:0000313" key="2">
    <source>
        <dbReference type="EMBL" id="CCH16790.1"/>
    </source>
</evidence>
<name>I0KYZ3_9ACTN</name>
<dbReference type="InterPro" id="IPR015943">
    <property type="entry name" value="WD40/YVTN_repeat-like_dom_sf"/>
</dbReference>
<comment type="caution">
    <text evidence="2">The sequence shown here is derived from an EMBL/GenBank/DDBJ whole genome shotgun (WGS) entry which is preliminary data.</text>
</comment>
<evidence type="ECO:0000259" key="1">
    <source>
        <dbReference type="Pfam" id="PF13360"/>
    </source>
</evidence>
<accession>I0KYZ3</accession>
<dbReference type="eggNOG" id="COG1520">
    <property type="taxonomic scope" value="Bacteria"/>
</dbReference>
<dbReference type="EMBL" id="CAIE01000016">
    <property type="protein sequence ID" value="CCH16790.1"/>
    <property type="molecule type" value="Genomic_DNA"/>
</dbReference>
<evidence type="ECO:0000313" key="3">
    <source>
        <dbReference type="Proteomes" id="UP000003448"/>
    </source>
</evidence>
<keyword evidence="3" id="KW-1185">Reference proteome</keyword>
<dbReference type="Gene3D" id="2.130.10.10">
    <property type="entry name" value="YVTN repeat-like/Quinoprotein amine dehydrogenase"/>
    <property type="match status" value="1"/>
</dbReference>
<sequence length="429" mass="45393">MTGGVIDLGELRHGSDVEPLPRPSVARGRPLRCALVLVLLLVGLAASGPSRTREVLTLPADPGADALVSDDLFVLVEPLGRTGQRRITATRLPGGEPAWQVPLPAEGRYWGVAQQGETLLVTGHEVGPDSQGTLTMALDRRTGAYRWQQPGNPAALPDGNILMWSQISDDQPGTLRGVDPCCGTVRWQVPISPGGEFVFRDGEHGVDRLVVARRSGPTEVRDATSGVVLARADLGTPAGGSDLSVQLVDGLLLTIGGPSPTTTAYGLDDLRQRWRVPVDGAMYASDCGVVICVQTRSGGMRALDAATGRELWGDDRWGWVWPYAGRLVATTVSSAGPGAEDLVVLDPPTGRVLAELGRWELAGFAQGGPLIGVRRLSSGGLLIAELDVSAGRARSLDVLRDASGDCQALPGRLLCRRRDSAYGLWPLPR</sequence>
<dbReference type="InterPro" id="IPR002372">
    <property type="entry name" value="PQQ_rpt_dom"/>
</dbReference>
<dbReference type="Pfam" id="PF13360">
    <property type="entry name" value="PQQ_2"/>
    <property type="match status" value="1"/>
</dbReference>
<dbReference type="InterPro" id="IPR011047">
    <property type="entry name" value="Quinoprotein_ADH-like_sf"/>
</dbReference>
<dbReference type="RefSeq" id="WP_007456958.1">
    <property type="nucleotide sequence ID" value="NZ_HF570108.1"/>
</dbReference>
<dbReference type="OrthoDB" id="3343890at2"/>
<proteinExistence type="predicted"/>
<feature type="domain" description="Pyrrolo-quinoline quinone repeat" evidence="1">
    <location>
        <begin position="222"/>
        <end position="355"/>
    </location>
</feature>
<dbReference type="SUPFAM" id="SSF50998">
    <property type="entry name" value="Quinoprotein alcohol dehydrogenase-like"/>
    <property type="match status" value="1"/>
</dbReference>
<reference evidence="3" key="1">
    <citation type="journal article" date="2012" name="J. Bacteriol.">
        <title>Genome Sequence of Micromonospora lupini Lupac 08, Isolated from Root Nodules of Lupinus angustifolius.</title>
        <authorList>
            <person name="Alonso-Vega P."/>
            <person name="Normand P."/>
            <person name="Bacigalupe R."/>
            <person name="Pujic P."/>
            <person name="Lajus A."/>
            <person name="Vallenet D."/>
            <person name="Carro L."/>
            <person name="Coll P."/>
            <person name="Trujillo M.E."/>
        </authorList>
    </citation>
    <scope>NUCLEOTIDE SEQUENCE [LARGE SCALE GENOMIC DNA]</scope>
    <source>
        <strain evidence="3">Lupac 08</strain>
    </source>
</reference>